<dbReference type="SUPFAM" id="SSF47413">
    <property type="entry name" value="lambda repressor-like DNA-binding domains"/>
    <property type="match status" value="1"/>
</dbReference>
<reference evidence="3" key="1">
    <citation type="journal article" date="2019" name="Int. J. Syst. Evol. Microbiol.">
        <title>The Global Catalogue of Microorganisms (GCM) 10K type strain sequencing project: providing services to taxonomists for standard genome sequencing and annotation.</title>
        <authorList>
            <consortium name="The Broad Institute Genomics Platform"/>
            <consortium name="The Broad Institute Genome Sequencing Center for Infectious Disease"/>
            <person name="Wu L."/>
            <person name="Ma J."/>
        </authorList>
    </citation>
    <scope>NUCLEOTIDE SEQUENCE [LARGE SCALE GENOMIC DNA]</scope>
    <source>
        <strain evidence="3">CGMCC 4.7152</strain>
    </source>
</reference>
<dbReference type="CDD" id="cd00093">
    <property type="entry name" value="HTH_XRE"/>
    <property type="match status" value="1"/>
</dbReference>
<feature type="domain" description="HTH cro/C1-type" evidence="1">
    <location>
        <begin position="1"/>
        <end position="56"/>
    </location>
</feature>
<organism evidence="2 3">
    <name type="scientific">Dactylosporangium cerinum</name>
    <dbReference type="NCBI Taxonomy" id="1434730"/>
    <lineage>
        <taxon>Bacteria</taxon>
        <taxon>Bacillati</taxon>
        <taxon>Actinomycetota</taxon>
        <taxon>Actinomycetes</taxon>
        <taxon>Micromonosporales</taxon>
        <taxon>Micromonosporaceae</taxon>
        <taxon>Dactylosporangium</taxon>
    </lineage>
</organism>
<dbReference type="Proteomes" id="UP001595912">
    <property type="component" value="Unassembled WGS sequence"/>
</dbReference>
<comment type="caution">
    <text evidence="2">The sequence shown here is derived from an EMBL/GenBank/DDBJ whole genome shotgun (WGS) entry which is preliminary data.</text>
</comment>
<name>A0ABV9WAW3_9ACTN</name>
<sequence>MRAWRRATGTDQHVLAERLGYDKSYISMIESGRRDVNDVAGRLRIARSLGVPAHRVGVVDTDSPDFVAMLQFAGSTIRLAVLARQAGQAAAAINELWPLVARLEARAADGMIERNILPLLVRARAELGVSLGYVLPEQRLGFAVRWTGRALRIAAHLDDPDLHAFCLRTHGNELRKAGRSAAATVRIAQAVALDTPQQRSPALLQLARVARDPATFDATFDLLQRSRDAGPVDDPMVTETAMLEVRLRGLLSTGRAHLAADIIDQAGWPPGIASPQWLVIGDITVAEVMFSAGSTATATPLLERAIAAATRLRLPHQIQRAQRVAQRHHPALITHAAQALHSLHGGPDLIG</sequence>
<accession>A0ABV9WAW3</accession>
<dbReference type="Pfam" id="PF13560">
    <property type="entry name" value="HTH_31"/>
    <property type="match status" value="1"/>
</dbReference>
<proteinExistence type="predicted"/>
<gene>
    <name evidence="2" type="ORF">ACFPIJ_46970</name>
</gene>
<keyword evidence="3" id="KW-1185">Reference proteome</keyword>
<protein>
    <submittedName>
        <fullName evidence="2">Helix-turn-helix domain-containing protein</fullName>
    </submittedName>
</protein>
<dbReference type="InterPro" id="IPR010982">
    <property type="entry name" value="Lambda_DNA-bd_dom_sf"/>
</dbReference>
<evidence type="ECO:0000313" key="2">
    <source>
        <dbReference type="EMBL" id="MFC5005362.1"/>
    </source>
</evidence>
<evidence type="ECO:0000313" key="3">
    <source>
        <dbReference type="Proteomes" id="UP001595912"/>
    </source>
</evidence>
<dbReference type="EMBL" id="JBHSIU010000071">
    <property type="protein sequence ID" value="MFC5005362.1"/>
    <property type="molecule type" value="Genomic_DNA"/>
</dbReference>
<dbReference type="PROSITE" id="PS50943">
    <property type="entry name" value="HTH_CROC1"/>
    <property type="match status" value="1"/>
</dbReference>
<dbReference type="Gene3D" id="1.10.260.40">
    <property type="entry name" value="lambda repressor-like DNA-binding domains"/>
    <property type="match status" value="1"/>
</dbReference>
<evidence type="ECO:0000259" key="1">
    <source>
        <dbReference type="PROSITE" id="PS50943"/>
    </source>
</evidence>
<dbReference type="InterPro" id="IPR001387">
    <property type="entry name" value="Cro/C1-type_HTH"/>
</dbReference>
<dbReference type="RefSeq" id="WP_380126051.1">
    <property type="nucleotide sequence ID" value="NZ_JBHSIU010000071.1"/>
</dbReference>